<keyword evidence="1" id="KW-0812">Transmembrane</keyword>
<protein>
    <recommendedName>
        <fullName evidence="2">Inner membrane component domain-containing protein</fullName>
    </recommendedName>
</protein>
<dbReference type="EMBL" id="SIDB01000007">
    <property type="protein sequence ID" value="KAI3430719.1"/>
    <property type="molecule type" value="Genomic_DNA"/>
</dbReference>
<dbReference type="OrthoDB" id="16982at2759"/>
<proteinExistence type="predicted"/>
<feature type="transmembrane region" description="Helical" evidence="1">
    <location>
        <begin position="103"/>
        <end position="123"/>
    </location>
</feature>
<dbReference type="Proteomes" id="UP001055712">
    <property type="component" value="Unassembled WGS sequence"/>
</dbReference>
<dbReference type="Pfam" id="PF03733">
    <property type="entry name" value="YccF"/>
    <property type="match status" value="1"/>
</dbReference>
<evidence type="ECO:0000313" key="4">
    <source>
        <dbReference type="Proteomes" id="UP001055712"/>
    </source>
</evidence>
<dbReference type="InterPro" id="IPR052937">
    <property type="entry name" value="Inner_membrane_protein"/>
</dbReference>
<feature type="transmembrane region" description="Helical" evidence="1">
    <location>
        <begin position="30"/>
        <end position="57"/>
    </location>
</feature>
<accession>A0A9D4TP89</accession>
<organism evidence="3 4">
    <name type="scientific">Chlorella vulgaris</name>
    <name type="common">Green alga</name>
    <dbReference type="NCBI Taxonomy" id="3077"/>
    <lineage>
        <taxon>Eukaryota</taxon>
        <taxon>Viridiplantae</taxon>
        <taxon>Chlorophyta</taxon>
        <taxon>core chlorophytes</taxon>
        <taxon>Trebouxiophyceae</taxon>
        <taxon>Chlorellales</taxon>
        <taxon>Chlorellaceae</taxon>
        <taxon>Chlorella clade</taxon>
        <taxon>Chlorella</taxon>
    </lineage>
</organism>
<comment type="caution">
    <text evidence="3">The sequence shown here is derived from an EMBL/GenBank/DDBJ whole genome shotgun (WGS) entry which is preliminary data.</text>
</comment>
<dbReference type="InterPro" id="IPR005185">
    <property type="entry name" value="YccF"/>
</dbReference>
<name>A0A9D4TP89_CHLVU</name>
<reference evidence="3" key="1">
    <citation type="journal article" date="2019" name="Plant J.">
        <title>Chlorella vulgaris genome assembly and annotation reveals the molecular basis for metabolic acclimation to high light conditions.</title>
        <authorList>
            <person name="Cecchin M."/>
            <person name="Marcolungo L."/>
            <person name="Rossato M."/>
            <person name="Girolomoni L."/>
            <person name="Cosentino E."/>
            <person name="Cuine S."/>
            <person name="Li-Beisson Y."/>
            <person name="Delledonne M."/>
            <person name="Ballottari M."/>
        </authorList>
    </citation>
    <scope>NUCLEOTIDE SEQUENCE</scope>
    <source>
        <strain evidence="3">211/11P</strain>
    </source>
</reference>
<dbReference type="AlphaFoldDB" id="A0A9D4TP89"/>
<dbReference type="GO" id="GO:0005886">
    <property type="term" value="C:plasma membrane"/>
    <property type="evidence" value="ECO:0007669"/>
    <property type="project" value="TreeGrafter"/>
</dbReference>
<feature type="domain" description="Inner membrane component" evidence="2">
    <location>
        <begin position="105"/>
        <end position="154"/>
    </location>
</feature>
<evidence type="ECO:0000313" key="3">
    <source>
        <dbReference type="EMBL" id="KAI3430719.1"/>
    </source>
</evidence>
<dbReference type="PANTHER" id="PTHR42903:SF1">
    <property type="entry name" value="INNER MEMBRANE PROTEIN YCCF"/>
    <property type="match status" value="1"/>
</dbReference>
<sequence length="188" mass="20956">MSEFVDSLVSAVERVYVWSNRQPWLTVRRVLWVVTFGWALCLLYLAFTVAFIMSIVFAPFAYQSFRMALLALDGGITLEPYNQYVVLSMDAPAWGNPAHPYTIAANVVWAVLFGWQLALAHLTAGLVQALTIIGIGTAIVQWQLAVFAVWPFGRSLRRRLLPTSVAELEAQRTSSSMESSTARALGWL</sequence>
<evidence type="ECO:0000259" key="2">
    <source>
        <dbReference type="Pfam" id="PF03733"/>
    </source>
</evidence>
<dbReference type="PANTHER" id="PTHR42903">
    <property type="entry name" value="INNER MEMBRANE PROTEIN YCCF"/>
    <property type="match status" value="1"/>
</dbReference>
<keyword evidence="4" id="KW-1185">Reference proteome</keyword>
<keyword evidence="1" id="KW-0472">Membrane</keyword>
<gene>
    <name evidence="3" type="ORF">D9Q98_005305</name>
</gene>
<keyword evidence="1" id="KW-1133">Transmembrane helix</keyword>
<evidence type="ECO:0000256" key="1">
    <source>
        <dbReference type="SAM" id="Phobius"/>
    </source>
</evidence>
<feature type="transmembrane region" description="Helical" evidence="1">
    <location>
        <begin position="129"/>
        <end position="150"/>
    </location>
</feature>
<reference evidence="3" key="2">
    <citation type="submission" date="2020-11" db="EMBL/GenBank/DDBJ databases">
        <authorList>
            <person name="Cecchin M."/>
            <person name="Marcolungo L."/>
            <person name="Rossato M."/>
            <person name="Girolomoni L."/>
            <person name="Cosentino E."/>
            <person name="Cuine S."/>
            <person name="Li-Beisson Y."/>
            <person name="Delledonne M."/>
            <person name="Ballottari M."/>
        </authorList>
    </citation>
    <scope>NUCLEOTIDE SEQUENCE</scope>
    <source>
        <strain evidence="3">211/11P</strain>
        <tissue evidence="3">Whole cell</tissue>
    </source>
</reference>